<dbReference type="Proteomes" id="UP000249304">
    <property type="component" value="Unassembled WGS sequence"/>
</dbReference>
<dbReference type="GO" id="GO:0008124">
    <property type="term" value="F:4-alpha-hydroxytetrahydrobiopterin dehydratase activity"/>
    <property type="evidence" value="ECO:0007669"/>
    <property type="project" value="UniProtKB-EC"/>
</dbReference>
<organism evidence="6 7">
    <name type="scientific">Nonomuraea aridisoli</name>
    <dbReference type="NCBI Taxonomy" id="2070368"/>
    <lineage>
        <taxon>Bacteria</taxon>
        <taxon>Bacillati</taxon>
        <taxon>Actinomycetota</taxon>
        <taxon>Actinomycetes</taxon>
        <taxon>Streptosporangiales</taxon>
        <taxon>Streptosporangiaceae</taxon>
        <taxon>Nonomuraea</taxon>
    </lineage>
</organism>
<evidence type="ECO:0000256" key="5">
    <source>
        <dbReference type="ARBA" id="ARBA00023239"/>
    </source>
</evidence>
<gene>
    <name evidence="6" type="ORF">C1J01_29925</name>
</gene>
<name>A0A2W2DS79_9ACTN</name>
<dbReference type="GO" id="GO:0006729">
    <property type="term" value="P:tetrahydrobiopterin biosynthetic process"/>
    <property type="evidence" value="ECO:0007669"/>
    <property type="project" value="InterPro"/>
</dbReference>
<protein>
    <recommendedName>
        <fullName evidence="4">Putative pterin-4-alpha-carbinolamine dehydratase</fullName>
        <ecNumber evidence="3">4.2.1.96</ecNumber>
    </recommendedName>
</protein>
<evidence type="ECO:0000256" key="1">
    <source>
        <dbReference type="ARBA" id="ARBA00001554"/>
    </source>
</evidence>
<dbReference type="InterPro" id="IPR001533">
    <property type="entry name" value="Pterin_deHydtase"/>
</dbReference>
<comment type="catalytic activity">
    <reaction evidence="1">
        <text>(4aS,6R)-4a-hydroxy-L-erythro-5,6,7,8-tetrahydrobiopterin = (6R)-L-erythro-6,7-dihydrobiopterin + H2O</text>
        <dbReference type="Rhea" id="RHEA:11920"/>
        <dbReference type="ChEBI" id="CHEBI:15377"/>
        <dbReference type="ChEBI" id="CHEBI:15642"/>
        <dbReference type="ChEBI" id="CHEBI:43120"/>
        <dbReference type="EC" id="4.2.1.96"/>
    </reaction>
</comment>
<accession>A0A2W2DS79</accession>
<evidence type="ECO:0000256" key="2">
    <source>
        <dbReference type="ARBA" id="ARBA00006472"/>
    </source>
</evidence>
<dbReference type="InterPro" id="IPR036428">
    <property type="entry name" value="PCD_sf"/>
</dbReference>
<dbReference type="SUPFAM" id="SSF55248">
    <property type="entry name" value="PCD-like"/>
    <property type="match status" value="1"/>
</dbReference>
<keyword evidence="7" id="KW-1185">Reference proteome</keyword>
<dbReference type="Pfam" id="PF01329">
    <property type="entry name" value="Pterin_4a"/>
    <property type="match status" value="1"/>
</dbReference>
<comment type="similarity">
    <text evidence="2">Belongs to the pterin-4-alpha-carbinolamine dehydratase family.</text>
</comment>
<keyword evidence="5" id="KW-0456">Lyase</keyword>
<dbReference type="AlphaFoldDB" id="A0A2W2DS79"/>
<evidence type="ECO:0000313" key="7">
    <source>
        <dbReference type="Proteomes" id="UP000249304"/>
    </source>
</evidence>
<dbReference type="Gene3D" id="3.30.1360.20">
    <property type="entry name" value="Transcriptional coactivator/pterin dehydratase"/>
    <property type="match status" value="1"/>
</dbReference>
<evidence type="ECO:0000256" key="4">
    <source>
        <dbReference type="ARBA" id="ARBA00021735"/>
    </source>
</evidence>
<dbReference type="OrthoDB" id="15077at2"/>
<dbReference type="EC" id="4.2.1.96" evidence="3"/>
<proteinExistence type="inferred from homology"/>
<dbReference type="EMBL" id="POUD01000156">
    <property type="protein sequence ID" value="PZG13443.1"/>
    <property type="molecule type" value="Genomic_DNA"/>
</dbReference>
<dbReference type="CDD" id="cd00488">
    <property type="entry name" value="PCD_DCoH"/>
    <property type="match status" value="1"/>
</dbReference>
<sequence>MAEELLTDDEIETALAALQGWRRDGDALSKDVPVTPDSHGWLSEAVMNEADVLDHHPDIESTDNGIRFRLSTHSAGGVTARDVELAARIDQVLEGGARDRATPS</sequence>
<dbReference type="RefSeq" id="WP_111182345.1">
    <property type="nucleotide sequence ID" value="NZ_POUD01000156.1"/>
</dbReference>
<comment type="caution">
    <text evidence="6">The sequence shown here is derived from an EMBL/GenBank/DDBJ whole genome shotgun (WGS) entry which is preliminary data.</text>
</comment>
<reference evidence="6 7" key="1">
    <citation type="submission" date="2018-01" db="EMBL/GenBank/DDBJ databases">
        <title>Draft genome sequence of Nonomuraea sp. KC333.</title>
        <authorList>
            <person name="Sahin N."/>
            <person name="Saygin H."/>
            <person name="Ay H."/>
        </authorList>
    </citation>
    <scope>NUCLEOTIDE SEQUENCE [LARGE SCALE GENOMIC DNA]</scope>
    <source>
        <strain evidence="6 7">KC333</strain>
    </source>
</reference>
<evidence type="ECO:0000313" key="6">
    <source>
        <dbReference type="EMBL" id="PZG13443.1"/>
    </source>
</evidence>
<evidence type="ECO:0000256" key="3">
    <source>
        <dbReference type="ARBA" id="ARBA00013252"/>
    </source>
</evidence>